<feature type="region of interest" description="Disordered" evidence="1">
    <location>
        <begin position="1"/>
        <end position="23"/>
    </location>
</feature>
<sequence>MFQFPAEPDAQASTVSHSTSPRRDRIRHLIFGTLEAVNMTIKIQHKQGYAEPNDWSDPMPTGRPNEWFAIVTKQVLID</sequence>
<dbReference type="Proteomes" id="UP001600165">
    <property type="component" value="Unassembled WGS sequence"/>
</dbReference>
<evidence type="ECO:0000313" key="2">
    <source>
        <dbReference type="EMBL" id="MFE4106136.1"/>
    </source>
</evidence>
<evidence type="ECO:0000313" key="3">
    <source>
        <dbReference type="Proteomes" id="UP001600165"/>
    </source>
</evidence>
<dbReference type="EMBL" id="JBHZOL010000054">
    <property type="protein sequence ID" value="MFE4106136.1"/>
    <property type="molecule type" value="Genomic_DNA"/>
</dbReference>
<gene>
    <name evidence="2" type="ORF">ACFVKH_07610</name>
</gene>
<comment type="caution">
    <text evidence="2">The sequence shown here is derived from an EMBL/GenBank/DDBJ whole genome shotgun (WGS) entry which is preliminary data.</text>
</comment>
<protein>
    <submittedName>
        <fullName evidence="2">Uncharacterized protein</fullName>
    </submittedName>
</protein>
<reference evidence="2 3" key="1">
    <citation type="submission" date="2024-10" db="EMBL/GenBank/DDBJ databases">
        <authorList>
            <person name="Ratan Roy A."/>
            <person name="Morales Sandoval P.H."/>
            <person name="De Los Santos Villalobos S."/>
            <person name="Chakraborty S."/>
            <person name="Mukherjee J."/>
        </authorList>
    </citation>
    <scope>NUCLEOTIDE SEQUENCE [LARGE SCALE GENOMIC DNA]</scope>
    <source>
        <strain evidence="2 3">S1</strain>
    </source>
</reference>
<name>A0ABW6ID96_9CYAN</name>
<dbReference type="RefSeq" id="WP_377963601.1">
    <property type="nucleotide sequence ID" value="NZ_JBHZOL010000054.1"/>
</dbReference>
<keyword evidence="3" id="KW-1185">Reference proteome</keyword>
<evidence type="ECO:0000256" key="1">
    <source>
        <dbReference type="SAM" id="MobiDB-lite"/>
    </source>
</evidence>
<accession>A0ABW6ID96</accession>
<proteinExistence type="predicted"/>
<organism evidence="2 3">
    <name type="scientific">Almyronema epifaneia S1</name>
    <dbReference type="NCBI Taxonomy" id="2991925"/>
    <lineage>
        <taxon>Bacteria</taxon>
        <taxon>Bacillati</taxon>
        <taxon>Cyanobacteriota</taxon>
        <taxon>Cyanophyceae</taxon>
        <taxon>Nodosilineales</taxon>
        <taxon>Nodosilineaceae</taxon>
        <taxon>Almyronema</taxon>
        <taxon>Almyronema epifaneia</taxon>
    </lineage>
</organism>